<evidence type="ECO:0000313" key="2">
    <source>
        <dbReference type="Proteomes" id="UP000257139"/>
    </source>
</evidence>
<dbReference type="EMBL" id="OGUU01000034">
    <property type="protein sequence ID" value="SPC25285.1"/>
    <property type="molecule type" value="Genomic_DNA"/>
</dbReference>
<gene>
    <name evidence="1" type="ORF">CBM2594_P280006</name>
</gene>
<sequence>MKPLASQFHGNACFLASRADPTLVGGNVQSPLLQPRWPGALGACRRASLTAEGDTDYHCVPRAGTLARWGHPAHHELSVKRRVNDAGEQGEYLAADRLASRLTSQRM</sequence>
<accession>A0A7Z7JI59</accession>
<comment type="caution">
    <text evidence="1">The sequence shown here is derived from an EMBL/GenBank/DDBJ whole genome shotgun (WGS) entry which is preliminary data.</text>
</comment>
<dbReference type="Proteomes" id="UP000257139">
    <property type="component" value="Plasmid CBM2594_p"/>
</dbReference>
<protein>
    <submittedName>
        <fullName evidence="1">Uncharacterized protein</fullName>
    </submittedName>
</protein>
<reference evidence="1 2" key="1">
    <citation type="submission" date="2018-01" db="EMBL/GenBank/DDBJ databases">
        <authorList>
            <person name="Clerissi C."/>
        </authorList>
    </citation>
    <scope>NUCLEOTIDE SEQUENCE [LARGE SCALE GENOMIC DNA]</scope>
    <source>
        <strain evidence="1">Cupriavidus taiwanensis STM 6021</strain>
        <plasmid evidence="2">cbm2594_p</plasmid>
    </source>
</reference>
<name>A0A7Z7JI59_9BURK</name>
<geneLocation type="plasmid" evidence="2">
    <name>cbm2594_p</name>
</geneLocation>
<organism evidence="1 2">
    <name type="scientific">Cupriavidus taiwanensis</name>
    <dbReference type="NCBI Taxonomy" id="164546"/>
    <lineage>
        <taxon>Bacteria</taxon>
        <taxon>Pseudomonadati</taxon>
        <taxon>Pseudomonadota</taxon>
        <taxon>Betaproteobacteria</taxon>
        <taxon>Burkholderiales</taxon>
        <taxon>Burkholderiaceae</taxon>
        <taxon>Cupriavidus</taxon>
    </lineage>
</organism>
<dbReference type="AlphaFoldDB" id="A0A7Z7JI59"/>
<proteinExistence type="predicted"/>
<evidence type="ECO:0000313" key="1">
    <source>
        <dbReference type="EMBL" id="SPC25285.1"/>
    </source>
</evidence>